<accession>A0A9W4GTZ9</accession>
<comment type="caution">
    <text evidence="2">The sequence shown here is derived from an EMBL/GenBank/DDBJ whole genome shotgun (WGS) entry which is preliminary data.</text>
</comment>
<dbReference type="Proteomes" id="UP001152519">
    <property type="component" value="Unassembled WGS sequence"/>
</dbReference>
<keyword evidence="3" id="KW-1185">Reference proteome</keyword>
<gene>
    <name evidence="2" type="ORF">SCOCK_300002</name>
</gene>
<proteinExistence type="predicted"/>
<name>A0A9W4GTZ9_9ACTN</name>
<feature type="compositionally biased region" description="Low complexity" evidence="1">
    <location>
        <begin position="128"/>
        <end position="146"/>
    </location>
</feature>
<feature type="compositionally biased region" description="Basic residues" evidence="1">
    <location>
        <begin position="1"/>
        <end position="19"/>
    </location>
</feature>
<feature type="region of interest" description="Disordered" evidence="1">
    <location>
        <begin position="1"/>
        <end position="147"/>
    </location>
</feature>
<feature type="compositionally biased region" description="Low complexity" evidence="1">
    <location>
        <begin position="105"/>
        <end position="120"/>
    </location>
</feature>
<reference evidence="2" key="1">
    <citation type="submission" date="2021-05" db="EMBL/GenBank/DDBJ databases">
        <authorList>
            <person name="Arsene-Ploetze F."/>
        </authorList>
    </citation>
    <scope>NUCLEOTIDE SEQUENCE</scope>
    <source>
        <strain evidence="2">DSM 42138</strain>
    </source>
</reference>
<dbReference type="EMBL" id="CAJSLV010000060">
    <property type="protein sequence ID" value="CAG6395193.1"/>
    <property type="molecule type" value="Genomic_DNA"/>
</dbReference>
<evidence type="ECO:0000313" key="2">
    <source>
        <dbReference type="EMBL" id="CAG6395193.1"/>
    </source>
</evidence>
<feature type="compositionally biased region" description="Basic residues" evidence="1">
    <location>
        <begin position="78"/>
        <end position="97"/>
    </location>
</feature>
<organism evidence="2 3">
    <name type="scientific">Actinacidiphila cocklensis</name>
    <dbReference type="NCBI Taxonomy" id="887465"/>
    <lineage>
        <taxon>Bacteria</taxon>
        <taxon>Bacillati</taxon>
        <taxon>Actinomycetota</taxon>
        <taxon>Actinomycetes</taxon>
        <taxon>Kitasatosporales</taxon>
        <taxon>Streptomycetaceae</taxon>
        <taxon>Actinacidiphila</taxon>
    </lineage>
</organism>
<evidence type="ECO:0000256" key="1">
    <source>
        <dbReference type="SAM" id="MobiDB-lite"/>
    </source>
</evidence>
<protein>
    <submittedName>
        <fullName evidence="2">Uncharacterized protein</fullName>
    </submittedName>
</protein>
<sequence length="155" mass="16938">MRRRRPGGRRGRRHRPGHRPGREAGAGTGTLLVRGDRALRAQPGDLSRAHQDAAGPAGRDPAHRRPRRTRPAAERRRPSPRRGLLRAPLRHRRPRRLPARDRPAGLRARGPRPGVPGVAEGVHRHRAGLNPGTPAALAAAGPVGSPDPVAHWFMR</sequence>
<dbReference type="AlphaFoldDB" id="A0A9W4GTZ9"/>
<evidence type="ECO:0000313" key="3">
    <source>
        <dbReference type="Proteomes" id="UP001152519"/>
    </source>
</evidence>